<feature type="compositionally biased region" description="Basic and acidic residues" evidence="1">
    <location>
        <begin position="238"/>
        <end position="250"/>
    </location>
</feature>
<feature type="compositionally biased region" description="Polar residues" evidence="1">
    <location>
        <begin position="110"/>
        <end position="120"/>
    </location>
</feature>
<dbReference type="Proteomes" id="UP000298787">
    <property type="component" value="Chromosome 12"/>
</dbReference>
<protein>
    <submittedName>
        <fullName evidence="2">Microtubule-associated protein 4</fullName>
    </submittedName>
</protein>
<feature type="compositionally biased region" description="Acidic residues" evidence="1">
    <location>
        <begin position="251"/>
        <end position="262"/>
    </location>
</feature>
<feature type="compositionally biased region" description="Polar residues" evidence="1">
    <location>
        <begin position="559"/>
        <end position="577"/>
    </location>
</feature>
<accession>A0A4U5UZB5</accession>
<feature type="region of interest" description="Disordered" evidence="1">
    <location>
        <begin position="559"/>
        <end position="620"/>
    </location>
</feature>
<evidence type="ECO:0000313" key="2">
    <source>
        <dbReference type="EMBL" id="TKS80328.1"/>
    </source>
</evidence>
<feature type="region of interest" description="Disordered" evidence="1">
    <location>
        <begin position="37"/>
        <end position="127"/>
    </location>
</feature>
<feature type="compositionally biased region" description="Polar residues" evidence="1">
    <location>
        <begin position="427"/>
        <end position="481"/>
    </location>
</feature>
<name>A0A4U5UZB5_COLLU</name>
<feature type="compositionally biased region" description="Low complexity" evidence="1">
    <location>
        <begin position="320"/>
        <end position="337"/>
    </location>
</feature>
<dbReference type="STRING" id="240159.A0A4U5UZB5"/>
<organism evidence="2 3">
    <name type="scientific">Collichthys lucidus</name>
    <name type="common">Big head croaker</name>
    <name type="synonym">Sciaena lucida</name>
    <dbReference type="NCBI Taxonomy" id="240159"/>
    <lineage>
        <taxon>Eukaryota</taxon>
        <taxon>Metazoa</taxon>
        <taxon>Chordata</taxon>
        <taxon>Craniata</taxon>
        <taxon>Vertebrata</taxon>
        <taxon>Euteleostomi</taxon>
        <taxon>Actinopterygii</taxon>
        <taxon>Neopterygii</taxon>
        <taxon>Teleostei</taxon>
        <taxon>Neoteleostei</taxon>
        <taxon>Acanthomorphata</taxon>
        <taxon>Eupercaria</taxon>
        <taxon>Sciaenidae</taxon>
        <taxon>Collichthys</taxon>
    </lineage>
</organism>
<feature type="compositionally biased region" description="Polar residues" evidence="1">
    <location>
        <begin position="338"/>
        <end position="355"/>
    </location>
</feature>
<keyword evidence="3" id="KW-1185">Reference proteome</keyword>
<feature type="compositionally biased region" description="Basic residues" evidence="1">
    <location>
        <begin position="274"/>
        <end position="283"/>
    </location>
</feature>
<evidence type="ECO:0000313" key="3">
    <source>
        <dbReference type="Proteomes" id="UP000298787"/>
    </source>
</evidence>
<feature type="region of interest" description="Disordered" evidence="1">
    <location>
        <begin position="1"/>
        <end position="24"/>
    </location>
</feature>
<sequence length="672" mass="69397">MDLSLRDALGGGGGGVPGGAPAEPLLKRDFVATLEKESYDDKVGETVSKSDYRPLVDGKDSKSGPGMMSSMMSSGGRQDPPGQPAFSSDYLSGFSQSGMGGTMGSGLPPFQSSMSSTFGQTGMGSAIDTQKSSGLFAVENKTSSNISGSSLLKTSDVFSSGGPGINSVDHSTAPILSPSGSMDDSSPTSSNSEPLSPERVGLGGEAGKQQQRRKKKKRKGHDEVYDFLDSQENNIGQADKHGMLDKGGREVEEDEDEEENWEWEIRESGGGGRVKGKKTKSRARLPEEWGAPQQPISPTVATVTPTGATTANSDPSDCKAPTISPSPILPSAPAQIPTSFTNRSHASLVTDSSPRSYEPMCVDNFPTSAKEGQKANEEKGSTSKPEPNSSSVASAASKSSVAADGSLALMTGDNLSPVSQTFSFLDSVLQTPPGSTPDSQTTTPITNTPSLATSALTKSTPTETVAPPSQENPVFSPSKSTPDIPPTSTLFTSPSPSAVTSTYPATLAAGSALNVDAKPFVPSATLMSSTATQSLTKAAPVISPAAAFTGSTAYTTTSAMPLSSSASPCKATPTSLPDTPPKTVATPISQVTTTPPPSITPAAPPSLPAHSEHLESSSSKLLPLEDGSTIQDVYFAYSVCTKMSQSEYVALRLVLPQCWTRLRSVAAEVSQA</sequence>
<feature type="compositionally biased region" description="Pro residues" evidence="1">
    <location>
        <begin position="594"/>
        <end position="607"/>
    </location>
</feature>
<dbReference type="AlphaFoldDB" id="A0A4U5UZB5"/>
<feature type="region of interest" description="Disordered" evidence="1">
    <location>
        <begin position="427"/>
        <end position="497"/>
    </location>
</feature>
<feature type="compositionally biased region" description="Basic and acidic residues" evidence="1">
    <location>
        <begin position="371"/>
        <end position="381"/>
    </location>
</feature>
<feature type="region of interest" description="Disordered" evidence="1">
    <location>
        <begin position="143"/>
        <end position="401"/>
    </location>
</feature>
<feature type="compositionally biased region" description="Basic and acidic residues" evidence="1">
    <location>
        <begin position="37"/>
        <end position="62"/>
    </location>
</feature>
<feature type="compositionally biased region" description="Low complexity" evidence="1">
    <location>
        <begin position="63"/>
        <end position="76"/>
    </location>
</feature>
<feature type="compositionally biased region" description="Low complexity" evidence="1">
    <location>
        <begin position="486"/>
        <end position="497"/>
    </location>
</feature>
<reference evidence="2 3" key="1">
    <citation type="submission" date="2019-01" db="EMBL/GenBank/DDBJ databases">
        <title>Genome Assembly of Collichthys lucidus.</title>
        <authorList>
            <person name="Cai M."/>
            <person name="Xiao S."/>
        </authorList>
    </citation>
    <scope>NUCLEOTIDE SEQUENCE [LARGE SCALE GENOMIC DNA]</scope>
    <source>
        <strain evidence="2">JT15FE1705JMU</strain>
        <tissue evidence="2">Muscle</tissue>
    </source>
</reference>
<gene>
    <name evidence="2" type="ORF">D9C73_013439</name>
</gene>
<feature type="compositionally biased region" description="Low complexity" evidence="1">
    <location>
        <begin position="298"/>
        <end position="311"/>
    </location>
</feature>
<feature type="compositionally biased region" description="Gly residues" evidence="1">
    <location>
        <begin position="9"/>
        <end position="18"/>
    </location>
</feature>
<feature type="compositionally biased region" description="Low complexity" evidence="1">
    <location>
        <begin position="177"/>
        <end position="197"/>
    </location>
</feature>
<feature type="compositionally biased region" description="Low complexity" evidence="1">
    <location>
        <begin position="389"/>
        <end position="401"/>
    </location>
</feature>
<dbReference type="EMBL" id="CM014089">
    <property type="protein sequence ID" value="TKS80328.1"/>
    <property type="molecule type" value="Genomic_DNA"/>
</dbReference>
<proteinExistence type="predicted"/>
<feature type="compositionally biased region" description="Basic residues" evidence="1">
    <location>
        <begin position="210"/>
        <end position="219"/>
    </location>
</feature>
<feature type="compositionally biased region" description="Polar residues" evidence="1">
    <location>
        <begin position="143"/>
        <end position="158"/>
    </location>
</feature>
<evidence type="ECO:0000256" key="1">
    <source>
        <dbReference type="SAM" id="MobiDB-lite"/>
    </source>
</evidence>